<dbReference type="GO" id="GO:1990114">
    <property type="term" value="P:RNA polymerase II core complex assembly"/>
    <property type="evidence" value="ECO:0007669"/>
    <property type="project" value="TreeGrafter"/>
</dbReference>
<dbReference type="InterPro" id="IPR004127">
    <property type="entry name" value="Prefoldin_subunit_alpha"/>
</dbReference>
<dbReference type="SUPFAM" id="SSF46579">
    <property type="entry name" value="Prefoldin"/>
    <property type="match status" value="1"/>
</dbReference>
<feature type="region of interest" description="Disordered" evidence="3">
    <location>
        <begin position="509"/>
        <end position="528"/>
    </location>
</feature>
<feature type="coiled-coil region" evidence="2">
    <location>
        <begin position="5"/>
        <end position="32"/>
    </location>
</feature>
<dbReference type="PANTHER" id="PTHR12674:SF2">
    <property type="entry name" value="PREFOLDIN SUBUNIT 5"/>
    <property type="match status" value="1"/>
</dbReference>
<comment type="similarity">
    <text evidence="1">Belongs to the prefoldin subunit alpha family.</text>
</comment>
<keyword evidence="6" id="KW-1185">Reference proteome</keyword>
<dbReference type="GO" id="GO:0051082">
    <property type="term" value="F:unfolded protein binding"/>
    <property type="evidence" value="ECO:0007669"/>
    <property type="project" value="InterPro"/>
</dbReference>
<evidence type="ECO:0000256" key="1">
    <source>
        <dbReference type="ARBA" id="ARBA00010048"/>
    </source>
</evidence>
<dbReference type="OrthoDB" id="21413at2759"/>
<feature type="compositionally biased region" description="Acidic residues" evidence="3">
    <location>
        <begin position="295"/>
        <end position="316"/>
    </location>
</feature>
<feature type="compositionally biased region" description="Basic and acidic residues" evidence="3">
    <location>
        <begin position="771"/>
        <end position="786"/>
    </location>
</feature>
<dbReference type="PANTHER" id="PTHR12674">
    <property type="entry name" value="PREFOLDIN SUBUNIT 5"/>
    <property type="match status" value="1"/>
</dbReference>
<organism evidence="5 6">
    <name type="scientific">Lachancea meyersii CBS 8951</name>
    <dbReference type="NCBI Taxonomy" id="1266667"/>
    <lineage>
        <taxon>Eukaryota</taxon>
        <taxon>Fungi</taxon>
        <taxon>Dikarya</taxon>
        <taxon>Ascomycota</taxon>
        <taxon>Saccharomycotina</taxon>
        <taxon>Saccharomycetes</taxon>
        <taxon>Saccharomycetales</taxon>
        <taxon>Saccharomycetaceae</taxon>
        <taxon>Lachancea</taxon>
    </lineage>
</organism>
<feature type="region of interest" description="Disordered" evidence="3">
    <location>
        <begin position="347"/>
        <end position="369"/>
    </location>
</feature>
<dbReference type="Proteomes" id="UP000191144">
    <property type="component" value="Chromosome A"/>
</dbReference>
<feature type="compositionally biased region" description="Polar residues" evidence="3">
    <location>
        <begin position="221"/>
        <end position="250"/>
    </location>
</feature>
<feature type="region of interest" description="Disordered" evidence="3">
    <location>
        <begin position="537"/>
        <end position="574"/>
    </location>
</feature>
<evidence type="ECO:0000256" key="3">
    <source>
        <dbReference type="SAM" id="MobiDB-lite"/>
    </source>
</evidence>
<dbReference type="Pfam" id="PF02996">
    <property type="entry name" value="Prefoldin"/>
    <property type="match status" value="1"/>
</dbReference>
<keyword evidence="2" id="KW-0175">Coiled coil</keyword>
<dbReference type="InterPro" id="IPR009053">
    <property type="entry name" value="Prefoldin"/>
</dbReference>
<feature type="domain" description="DUF3835" evidence="4">
    <location>
        <begin position="721"/>
        <end position="798"/>
    </location>
</feature>
<dbReference type="Gene3D" id="1.10.287.370">
    <property type="match status" value="1"/>
</dbReference>
<feature type="region of interest" description="Disordered" evidence="3">
    <location>
        <begin position="274"/>
        <end position="321"/>
    </location>
</feature>
<dbReference type="AlphaFoldDB" id="A0A1G4IMS8"/>
<feature type="compositionally biased region" description="Low complexity" evidence="3">
    <location>
        <begin position="209"/>
        <end position="220"/>
    </location>
</feature>
<feature type="region of interest" description="Disordered" evidence="3">
    <location>
        <begin position="689"/>
        <end position="721"/>
    </location>
</feature>
<gene>
    <name evidence="5" type="ORF">LAME_0A02828G</name>
</gene>
<dbReference type="GO" id="GO:0016272">
    <property type="term" value="C:prefoldin complex"/>
    <property type="evidence" value="ECO:0007669"/>
    <property type="project" value="InterPro"/>
</dbReference>
<protein>
    <submittedName>
        <fullName evidence="5">LAME_0A02828g1_1</fullName>
    </submittedName>
</protein>
<evidence type="ECO:0000259" key="4">
    <source>
        <dbReference type="Pfam" id="PF12927"/>
    </source>
</evidence>
<proteinExistence type="inferred from homology"/>
<accession>A0A1G4IMS8</accession>
<feature type="region of interest" description="Disordered" evidence="3">
    <location>
        <begin position="436"/>
        <end position="486"/>
    </location>
</feature>
<feature type="compositionally biased region" description="Basic and acidic residues" evidence="3">
    <location>
        <begin position="471"/>
        <end position="486"/>
    </location>
</feature>
<feature type="compositionally biased region" description="Basic and acidic residues" evidence="3">
    <location>
        <begin position="193"/>
        <end position="206"/>
    </location>
</feature>
<dbReference type="GO" id="GO:0006457">
    <property type="term" value="P:protein folding"/>
    <property type="evidence" value="ECO:0007669"/>
    <property type="project" value="InterPro"/>
</dbReference>
<dbReference type="GO" id="GO:0005737">
    <property type="term" value="C:cytoplasm"/>
    <property type="evidence" value="ECO:0007669"/>
    <property type="project" value="TreeGrafter"/>
</dbReference>
<dbReference type="InterPro" id="IPR024325">
    <property type="entry name" value="DUF3835"/>
</dbReference>
<feature type="compositionally biased region" description="Low complexity" evidence="3">
    <location>
        <begin position="347"/>
        <end position="356"/>
    </location>
</feature>
<sequence length="803" mass="89608">MDSLIEIVSKTISNLQDKVSFLETQKQHYNDIKLHLADYCPEQAGDDETRQRGLVLGELIISSKIYLNIGYEYYVEKSQQEALRYVTDKLRLIDDAVLQFTAKNKEANETLKNLRQAQDLERNSESREDADPSIDPAENDEGLPFMEIREDLDDDGNVLSGSVKPTSGQNGAASESSQTASKIEEIKDDGEESSNKGFDRDFETNVRRNATSTLANSSSSQVVAGQQATDTSSVKQEETPYSPSVNSNQYAIDPNDMYTFDDIVEQLEQQDLLEDGDIDDEDVHYDFNSYNAEYHDDDDAENESQYDDSDDYEDYPESSIPSIIPDVARSRFMEQINALRSSKINGTAQNATATTTKPILKKDKKAGEPKKRVGFAPELDVFEVENVKHETKANTFTGRAPMASFAAVSSVDEEGFDPDLFAQLIGAKNSEEVHDKFQSEVQDDPPKRKARISRFKKDMSSTRSTSAVTEKLQDDKPWHSDIKEKNTGVMADVQEKNAVIDAIVPEIKKNGNGSKKVDGSQKANLGDSSDISAVSEKLSATHIQDSQEASKHKSLFKKNLRSLSKPPSKAPRKNTSVLAKITEKQEMEPENPLVLRKADEMPIFDNADAKPFPEEVAAIVNQDTQQVVQNPRFDYQGLGENLDGMARAYLLGLYNDDVEDAGTVVERLDDFKNYNKEAESLKGEIASFLAQNPAPAFPTDERERETEGGDDSSNDQDGPVTTDVVEKEVSLPPDYDADDIALSGENLHYEVAVEYQRLRQKMIASQGNVERAPEELQREPIDEHGNPVKTSRFKAAKLRFQTQ</sequence>
<dbReference type="GO" id="GO:1990115">
    <property type="term" value="P:RNA polymerase III assembly"/>
    <property type="evidence" value="ECO:0007669"/>
    <property type="project" value="TreeGrafter"/>
</dbReference>
<feature type="region of interest" description="Disordered" evidence="3">
    <location>
        <begin position="766"/>
        <end position="790"/>
    </location>
</feature>
<reference evidence="6" key="1">
    <citation type="submission" date="2016-03" db="EMBL/GenBank/DDBJ databases">
        <authorList>
            <person name="Devillers Hugo."/>
        </authorList>
    </citation>
    <scope>NUCLEOTIDE SEQUENCE [LARGE SCALE GENOMIC DNA]</scope>
</reference>
<name>A0A1G4IMS8_9SACH</name>
<dbReference type="InterPro" id="IPR011599">
    <property type="entry name" value="PFD_alpha_archaea"/>
</dbReference>
<evidence type="ECO:0000313" key="5">
    <source>
        <dbReference type="EMBL" id="SCU77964.1"/>
    </source>
</evidence>
<evidence type="ECO:0000313" key="6">
    <source>
        <dbReference type="Proteomes" id="UP000191144"/>
    </source>
</evidence>
<feature type="compositionally biased region" description="Acidic residues" evidence="3">
    <location>
        <begin position="274"/>
        <end position="283"/>
    </location>
</feature>
<evidence type="ECO:0000256" key="2">
    <source>
        <dbReference type="SAM" id="Coils"/>
    </source>
</evidence>
<dbReference type="EMBL" id="LT598483">
    <property type="protein sequence ID" value="SCU77964.1"/>
    <property type="molecule type" value="Genomic_DNA"/>
</dbReference>
<feature type="compositionally biased region" description="Basic and acidic residues" evidence="3">
    <location>
        <begin position="118"/>
        <end position="130"/>
    </location>
</feature>
<dbReference type="GO" id="GO:1990113">
    <property type="term" value="P:RNA polymerase I assembly"/>
    <property type="evidence" value="ECO:0007669"/>
    <property type="project" value="TreeGrafter"/>
</dbReference>
<feature type="compositionally biased region" description="Polar residues" evidence="3">
    <location>
        <begin position="159"/>
        <end position="181"/>
    </location>
</feature>
<dbReference type="Pfam" id="PF12927">
    <property type="entry name" value="DUF3835"/>
    <property type="match status" value="1"/>
</dbReference>
<feature type="region of interest" description="Disordered" evidence="3">
    <location>
        <begin position="111"/>
        <end position="252"/>
    </location>
</feature>